<dbReference type="InterPro" id="IPR036259">
    <property type="entry name" value="MFS_trans_sf"/>
</dbReference>
<keyword evidence="3" id="KW-1003">Cell membrane</keyword>
<evidence type="ECO:0000256" key="1">
    <source>
        <dbReference type="ARBA" id="ARBA00004651"/>
    </source>
</evidence>
<evidence type="ECO:0000256" key="2">
    <source>
        <dbReference type="ARBA" id="ARBA00022448"/>
    </source>
</evidence>
<evidence type="ECO:0000256" key="6">
    <source>
        <dbReference type="ARBA" id="ARBA00023136"/>
    </source>
</evidence>
<dbReference type="InterPro" id="IPR020846">
    <property type="entry name" value="MFS_dom"/>
</dbReference>
<evidence type="ECO:0000313" key="10">
    <source>
        <dbReference type="EMBL" id="SCZ81879.1"/>
    </source>
</evidence>
<evidence type="ECO:0000313" key="11">
    <source>
        <dbReference type="Proteomes" id="UP000199208"/>
    </source>
</evidence>
<keyword evidence="6 8" id="KW-0472">Membrane</keyword>
<keyword evidence="2" id="KW-0813">Transport</keyword>
<keyword evidence="11" id="KW-1185">Reference proteome</keyword>
<gene>
    <name evidence="10" type="ORF">SAMN03080599_03125</name>
</gene>
<proteinExistence type="predicted"/>
<keyword evidence="4 8" id="KW-0812">Transmembrane</keyword>
<feature type="transmembrane region" description="Helical" evidence="8">
    <location>
        <begin position="316"/>
        <end position="338"/>
    </location>
</feature>
<dbReference type="OrthoDB" id="9775268at2"/>
<dbReference type="PANTHER" id="PTHR43266:SF10">
    <property type="entry name" value="BACILYSIN EXPORTER BACE-RELATED"/>
    <property type="match status" value="1"/>
</dbReference>
<keyword evidence="5 8" id="KW-1133">Transmembrane helix</keyword>
<comment type="subcellular location">
    <subcellularLocation>
        <location evidence="1">Cell membrane</location>
        <topology evidence="1">Multi-pass membrane protein</topology>
    </subcellularLocation>
</comment>
<dbReference type="GO" id="GO:0005886">
    <property type="term" value="C:plasma membrane"/>
    <property type="evidence" value="ECO:0007669"/>
    <property type="project" value="UniProtKB-SubCell"/>
</dbReference>
<sequence>MTNEHNHPKAWIRETVVFMTSQMFTLFGSSLVQYAILWYITLETKSGLMVTISAISGFLPAFILSPFAGVWADRYDRKKMIILSDIGIALATLILAFFLMAGFKALWLMFVLSAVRSIGSGVQMPAVNALLPQLVPKEKLTRVNGINYSLQSGLMLASPVASGALMSMTSLQNILFIDIVTAVIAVGIMILFLHVRPHEKALSKQEGGYFEDLKLGFSYIGGHAFILHFFVFFGITMFLVSPSAFLTPLQVTRTFNGTYWHLTVIEVVFFVGMLAGGGLMAAWGGLKNRIHTIALAGVLIGVGTLALGIVPSFWGYTLFLGLIGVSIPMYNTPSTVLIQETVDENYMGRVFGVMSMLSSAMMPLGMMFFGPVSDKVAIEWLMIATGVLIVFLSAGMILDGTLVAAGREKVTAALEPQMEHPEATEPDFESGPDDRL</sequence>
<evidence type="ECO:0000256" key="5">
    <source>
        <dbReference type="ARBA" id="ARBA00022989"/>
    </source>
</evidence>
<dbReference type="STRING" id="1120920.SAMN03080599_03125"/>
<evidence type="ECO:0000256" key="3">
    <source>
        <dbReference type="ARBA" id="ARBA00022475"/>
    </source>
</evidence>
<dbReference type="InterPro" id="IPR011701">
    <property type="entry name" value="MFS"/>
</dbReference>
<reference evidence="10 11" key="1">
    <citation type="submission" date="2016-10" db="EMBL/GenBank/DDBJ databases">
        <authorList>
            <person name="de Groot N.N."/>
        </authorList>
    </citation>
    <scope>NUCLEOTIDE SEQUENCE [LARGE SCALE GENOMIC DNA]</scope>
    <source>
        <strain evidence="10 11">DSM 2784</strain>
    </source>
</reference>
<dbReference type="EMBL" id="FMWL01000025">
    <property type="protein sequence ID" value="SCZ81879.1"/>
    <property type="molecule type" value="Genomic_DNA"/>
</dbReference>
<feature type="transmembrane region" description="Helical" evidence="8">
    <location>
        <begin position="174"/>
        <end position="195"/>
    </location>
</feature>
<feature type="transmembrane region" description="Helical" evidence="8">
    <location>
        <begin position="16"/>
        <end position="40"/>
    </location>
</feature>
<dbReference type="RefSeq" id="WP_092593115.1">
    <property type="nucleotide sequence ID" value="NZ_FMWL01000025.1"/>
</dbReference>
<dbReference type="PROSITE" id="PS50850">
    <property type="entry name" value="MFS"/>
    <property type="match status" value="1"/>
</dbReference>
<feature type="transmembrane region" description="Helical" evidence="8">
    <location>
        <begin position="350"/>
        <end position="370"/>
    </location>
</feature>
<feature type="transmembrane region" description="Helical" evidence="8">
    <location>
        <begin position="376"/>
        <end position="398"/>
    </location>
</feature>
<dbReference type="CDD" id="cd06173">
    <property type="entry name" value="MFS_MefA_like"/>
    <property type="match status" value="1"/>
</dbReference>
<dbReference type="SUPFAM" id="SSF103473">
    <property type="entry name" value="MFS general substrate transporter"/>
    <property type="match status" value="1"/>
</dbReference>
<evidence type="ECO:0000259" key="9">
    <source>
        <dbReference type="PROSITE" id="PS50850"/>
    </source>
</evidence>
<dbReference type="PANTHER" id="PTHR43266">
    <property type="entry name" value="MACROLIDE-EFFLUX PROTEIN"/>
    <property type="match status" value="1"/>
</dbReference>
<feature type="transmembrane region" description="Helical" evidence="8">
    <location>
        <begin position="259"/>
        <end position="283"/>
    </location>
</feature>
<dbReference type="Proteomes" id="UP000199208">
    <property type="component" value="Unassembled WGS sequence"/>
</dbReference>
<feature type="transmembrane region" description="Helical" evidence="8">
    <location>
        <begin position="216"/>
        <end position="239"/>
    </location>
</feature>
<name>A0A1G5S8F5_9FIRM</name>
<accession>A0A1G5S8F5</accession>
<dbReference type="GO" id="GO:0022857">
    <property type="term" value="F:transmembrane transporter activity"/>
    <property type="evidence" value="ECO:0007669"/>
    <property type="project" value="InterPro"/>
</dbReference>
<feature type="compositionally biased region" description="Acidic residues" evidence="7">
    <location>
        <begin position="424"/>
        <end position="436"/>
    </location>
</feature>
<feature type="transmembrane region" description="Helical" evidence="8">
    <location>
        <begin position="80"/>
        <end position="100"/>
    </location>
</feature>
<evidence type="ECO:0000256" key="4">
    <source>
        <dbReference type="ARBA" id="ARBA00022692"/>
    </source>
</evidence>
<evidence type="ECO:0000256" key="8">
    <source>
        <dbReference type="SAM" id="Phobius"/>
    </source>
</evidence>
<organism evidence="10 11">
    <name type="scientific">Acidaminobacter hydrogenoformans DSM 2784</name>
    <dbReference type="NCBI Taxonomy" id="1120920"/>
    <lineage>
        <taxon>Bacteria</taxon>
        <taxon>Bacillati</taxon>
        <taxon>Bacillota</taxon>
        <taxon>Clostridia</taxon>
        <taxon>Peptostreptococcales</taxon>
        <taxon>Acidaminobacteraceae</taxon>
        <taxon>Acidaminobacter</taxon>
    </lineage>
</organism>
<dbReference type="Pfam" id="PF07690">
    <property type="entry name" value="MFS_1"/>
    <property type="match status" value="1"/>
</dbReference>
<feature type="region of interest" description="Disordered" evidence="7">
    <location>
        <begin position="414"/>
        <end position="436"/>
    </location>
</feature>
<evidence type="ECO:0000256" key="7">
    <source>
        <dbReference type="SAM" id="MobiDB-lite"/>
    </source>
</evidence>
<feature type="transmembrane region" description="Helical" evidence="8">
    <location>
        <begin position="46"/>
        <end position="68"/>
    </location>
</feature>
<dbReference type="Gene3D" id="1.20.1250.20">
    <property type="entry name" value="MFS general substrate transporter like domains"/>
    <property type="match status" value="1"/>
</dbReference>
<protein>
    <submittedName>
        <fullName evidence="10">MFS transporter, DHA3 family, macrolide efflux protein</fullName>
    </submittedName>
</protein>
<feature type="domain" description="Major facilitator superfamily (MFS) profile" evidence="9">
    <location>
        <begin position="220"/>
        <end position="436"/>
    </location>
</feature>
<feature type="transmembrane region" description="Helical" evidence="8">
    <location>
        <begin position="290"/>
        <end position="310"/>
    </location>
</feature>
<dbReference type="AlphaFoldDB" id="A0A1G5S8F5"/>